<organism evidence="2 3">
    <name type="scientific">Hymenobacter sediminicola</name>
    <dbReference type="NCBI Taxonomy" id="2761579"/>
    <lineage>
        <taxon>Bacteria</taxon>
        <taxon>Pseudomonadati</taxon>
        <taxon>Bacteroidota</taxon>
        <taxon>Cytophagia</taxon>
        <taxon>Cytophagales</taxon>
        <taxon>Hymenobacteraceae</taxon>
        <taxon>Hymenobacter</taxon>
    </lineage>
</organism>
<dbReference type="InterPro" id="IPR007138">
    <property type="entry name" value="ABM_dom"/>
</dbReference>
<dbReference type="EMBL" id="CP060202">
    <property type="protein sequence ID" value="QNH61230.1"/>
    <property type="molecule type" value="Genomic_DNA"/>
</dbReference>
<dbReference type="Proteomes" id="UP000515489">
    <property type="component" value="Chromosome"/>
</dbReference>
<dbReference type="KEGG" id="hsk:H4317_13775"/>
<dbReference type="GO" id="GO:0004497">
    <property type="term" value="F:monooxygenase activity"/>
    <property type="evidence" value="ECO:0007669"/>
    <property type="project" value="UniProtKB-KW"/>
</dbReference>
<keyword evidence="2" id="KW-0560">Oxidoreductase</keyword>
<dbReference type="PROSITE" id="PS51725">
    <property type="entry name" value="ABM"/>
    <property type="match status" value="1"/>
</dbReference>
<keyword evidence="3" id="KW-1185">Reference proteome</keyword>
<dbReference type="SUPFAM" id="SSF54909">
    <property type="entry name" value="Dimeric alpha+beta barrel"/>
    <property type="match status" value="1"/>
</dbReference>
<dbReference type="InterPro" id="IPR011008">
    <property type="entry name" value="Dimeric_a/b-barrel"/>
</dbReference>
<protein>
    <submittedName>
        <fullName evidence="2">Antibiotic biosynthesis monooxygenase</fullName>
    </submittedName>
</protein>
<evidence type="ECO:0000313" key="3">
    <source>
        <dbReference type="Proteomes" id="UP000515489"/>
    </source>
</evidence>
<gene>
    <name evidence="2" type="ORF">H4317_13775</name>
</gene>
<keyword evidence="2" id="KW-0503">Monooxygenase</keyword>
<dbReference type="Gene3D" id="3.30.70.100">
    <property type="match status" value="1"/>
</dbReference>
<reference evidence="2 3" key="1">
    <citation type="submission" date="2020-08" db="EMBL/GenBank/DDBJ databases">
        <title>Hymenobacter sp. S2-20-2 genome sequencing.</title>
        <authorList>
            <person name="Jin L."/>
        </authorList>
    </citation>
    <scope>NUCLEOTIDE SEQUENCE [LARGE SCALE GENOMIC DNA]</scope>
    <source>
        <strain evidence="2 3">S2-20-2</strain>
    </source>
</reference>
<evidence type="ECO:0000259" key="1">
    <source>
        <dbReference type="PROSITE" id="PS51725"/>
    </source>
</evidence>
<sequence length="106" mass="12111">MLIRIVRMTFAPENVGAFLQLFHDSEDQIRKMPGCRFLELWQDADQPHIYCTHSHWESVEALNTYRRSALFGQVWPATKRLFAAPPLAFSVHPATSAEISSATTIH</sequence>
<dbReference type="AlphaFoldDB" id="A0A7G7W4D7"/>
<proteinExistence type="predicted"/>
<feature type="domain" description="ABM" evidence="1">
    <location>
        <begin position="2"/>
        <end position="92"/>
    </location>
</feature>
<dbReference type="RefSeq" id="WP_185887160.1">
    <property type="nucleotide sequence ID" value="NZ_CP060202.1"/>
</dbReference>
<evidence type="ECO:0000313" key="2">
    <source>
        <dbReference type="EMBL" id="QNH61230.1"/>
    </source>
</evidence>
<dbReference type="Pfam" id="PF03992">
    <property type="entry name" value="ABM"/>
    <property type="match status" value="1"/>
</dbReference>
<name>A0A7G7W4D7_9BACT</name>
<accession>A0A7G7W4D7</accession>